<accession>A0AAW7YU11</accession>
<dbReference type="SMART" id="SM00046">
    <property type="entry name" value="DAGKc"/>
    <property type="match status" value="1"/>
</dbReference>
<dbReference type="Gene3D" id="3.90.190.10">
    <property type="entry name" value="Protein tyrosine phosphatase superfamily"/>
    <property type="match status" value="1"/>
</dbReference>
<evidence type="ECO:0000313" key="6">
    <source>
        <dbReference type="Proteomes" id="UP001170717"/>
    </source>
</evidence>
<dbReference type="EMBL" id="JAUOQI010000001">
    <property type="protein sequence ID" value="MDO6575815.1"/>
    <property type="molecule type" value="Genomic_DNA"/>
</dbReference>
<feature type="domain" description="Tyrosine specific protein phosphatases" evidence="3">
    <location>
        <begin position="155"/>
        <end position="224"/>
    </location>
</feature>
<dbReference type="PANTHER" id="PTHR47216">
    <property type="match status" value="1"/>
</dbReference>
<evidence type="ECO:0000259" key="3">
    <source>
        <dbReference type="PROSITE" id="PS50056"/>
    </source>
</evidence>
<dbReference type="NCBIfam" id="NF009025">
    <property type="entry name" value="PRK12361.1"/>
    <property type="match status" value="1"/>
</dbReference>
<dbReference type="Pfam" id="PF00782">
    <property type="entry name" value="DSPc"/>
    <property type="match status" value="1"/>
</dbReference>
<gene>
    <name evidence="5" type="ORF">Q4527_00330</name>
</gene>
<name>A0AAW7YU11_9ALTE</name>
<feature type="transmembrane region" description="Helical" evidence="1">
    <location>
        <begin position="31"/>
        <end position="50"/>
    </location>
</feature>
<proteinExistence type="predicted"/>
<dbReference type="InterPro" id="IPR000340">
    <property type="entry name" value="Dual-sp_phosphatase_cat-dom"/>
</dbReference>
<evidence type="ECO:0000259" key="2">
    <source>
        <dbReference type="PROSITE" id="PS50054"/>
    </source>
</evidence>
<dbReference type="PROSITE" id="PS50054">
    <property type="entry name" value="TYR_PHOSPHATASE_DUAL"/>
    <property type="match status" value="1"/>
</dbReference>
<evidence type="ECO:0000313" key="5">
    <source>
        <dbReference type="EMBL" id="MDO6575815.1"/>
    </source>
</evidence>
<dbReference type="PANTHER" id="PTHR47216:SF4">
    <property type="entry name" value="OS01G0859400 PROTEIN"/>
    <property type="match status" value="1"/>
</dbReference>
<feature type="transmembrane region" description="Helical" evidence="1">
    <location>
        <begin position="7"/>
        <end position="25"/>
    </location>
</feature>
<dbReference type="SUPFAM" id="SSF52799">
    <property type="entry name" value="(Phosphotyrosine protein) phosphatases II"/>
    <property type="match status" value="1"/>
</dbReference>
<organism evidence="5 6">
    <name type="scientific">Alteromonas stellipolaris</name>
    <dbReference type="NCBI Taxonomy" id="233316"/>
    <lineage>
        <taxon>Bacteria</taxon>
        <taxon>Pseudomonadati</taxon>
        <taxon>Pseudomonadota</taxon>
        <taxon>Gammaproteobacteria</taxon>
        <taxon>Alteromonadales</taxon>
        <taxon>Alteromonadaceae</taxon>
        <taxon>Alteromonas/Salinimonas group</taxon>
        <taxon>Alteromonas</taxon>
    </lineage>
</organism>
<dbReference type="Proteomes" id="UP001170717">
    <property type="component" value="Unassembled WGS sequence"/>
</dbReference>
<evidence type="ECO:0000256" key="1">
    <source>
        <dbReference type="SAM" id="Phobius"/>
    </source>
</evidence>
<dbReference type="FunFam" id="3.90.190.10:FF:000157">
    <property type="entry name" value="Protein-tyrosine phosphatase"/>
    <property type="match status" value="1"/>
</dbReference>
<dbReference type="PROSITE" id="PS50146">
    <property type="entry name" value="DAGK"/>
    <property type="match status" value="1"/>
</dbReference>
<dbReference type="Pfam" id="PF00781">
    <property type="entry name" value="DAGK_cat"/>
    <property type="match status" value="1"/>
</dbReference>
<dbReference type="SMART" id="SM00195">
    <property type="entry name" value="DSPc"/>
    <property type="match status" value="1"/>
</dbReference>
<keyword evidence="5" id="KW-0418">Kinase</keyword>
<dbReference type="Gene3D" id="2.60.200.40">
    <property type="match status" value="1"/>
</dbReference>
<dbReference type="CDD" id="cd14527">
    <property type="entry name" value="DSP_bac"/>
    <property type="match status" value="1"/>
</dbReference>
<dbReference type="InterPro" id="IPR029021">
    <property type="entry name" value="Prot-tyrosine_phosphatase-like"/>
</dbReference>
<dbReference type="RefSeq" id="WP_061997391.1">
    <property type="nucleotide sequence ID" value="NZ_CP015345.1"/>
</dbReference>
<feature type="transmembrane region" description="Helical" evidence="1">
    <location>
        <begin position="62"/>
        <end position="78"/>
    </location>
</feature>
<dbReference type="InterPro" id="IPR000387">
    <property type="entry name" value="Tyr_Pase_dom"/>
</dbReference>
<dbReference type="InterPro" id="IPR016064">
    <property type="entry name" value="NAD/diacylglycerol_kinase_sf"/>
</dbReference>
<dbReference type="InterPro" id="IPR001206">
    <property type="entry name" value="Diacylglycerol_kinase_cat_dom"/>
</dbReference>
<feature type="domain" description="DAGKc" evidence="4">
    <location>
        <begin position="236"/>
        <end position="369"/>
    </location>
</feature>
<dbReference type="InterPro" id="IPR020422">
    <property type="entry name" value="TYR_PHOSPHATASE_DUAL_dom"/>
</dbReference>
<keyword evidence="1" id="KW-1133">Transmembrane helix</keyword>
<protein>
    <submittedName>
        <fullName evidence="5">Diacylglycerol kinase family protein</fullName>
    </submittedName>
</protein>
<dbReference type="AlphaFoldDB" id="A0AAW7YU11"/>
<reference evidence="5" key="1">
    <citation type="submission" date="2023-07" db="EMBL/GenBank/DDBJ databases">
        <title>Genome content predicts the carbon catabolic preferences of heterotrophic bacteria.</title>
        <authorList>
            <person name="Gralka M."/>
        </authorList>
    </citation>
    <scope>NUCLEOTIDE SEQUENCE</scope>
    <source>
        <strain evidence="5">F2M12</strain>
    </source>
</reference>
<sequence>MKMVKYYVLGAILALMLTWFSPTLWLSVIFAWISFSLIAVSSAYLLNYPALFRKREDGSIPIYIRWVFVPFLLGSWLYNEYARRTDKVPPFQRIDDQLYLGCRMSSQHVDMLKNNNINAILDVTAEFDGLDWTAYQLDFDYLNIPVLDHTSPTQEQLTLAINWLDQQLVEGKNVVVHCALGRGRSVLVLAAYLLARDPSLSILDAMDKIQAVRSTARLNKHQLAALEKIKNGGSLSLTKRLTLIANPVAGGGKWEVEKADILSRLNEKFKVTVKETTAEVNGEVLAKEALVDGAQIIVACGGDGTITEVANALTDKNVTLGVIPLGTANALCQVLHGYASKIVPISTACDIIINGKTADIDTAQCNGRMMLLVAAVGFEEHMISAADRGEKDSGGQFAYLKGLWEAIGKNDNLSFQVKFDEEEAQCLDTPSLVIANAAPITTALAQGGNLPDVTDGKLDITWLTPQDSSDRQLLSLAELVFGPEEYKTSSDSIRHKQTPSISLHFDEEVSYAVDGEIFSAREISITTHPASLRVLTGIDHVQNNSQSAAE</sequence>
<dbReference type="InterPro" id="IPR017438">
    <property type="entry name" value="ATP-NAD_kinase_N"/>
</dbReference>
<keyword evidence="1" id="KW-0472">Membrane</keyword>
<dbReference type="Gene3D" id="3.40.50.10330">
    <property type="entry name" value="Probable inorganic polyphosphate/atp-NAD kinase, domain 1"/>
    <property type="match status" value="1"/>
</dbReference>
<keyword evidence="1" id="KW-0812">Transmembrane</keyword>
<feature type="domain" description="Tyrosine-protein phosphatase" evidence="2">
    <location>
        <begin position="90"/>
        <end position="235"/>
    </location>
</feature>
<comment type="caution">
    <text evidence="5">The sequence shown here is derived from an EMBL/GenBank/DDBJ whole genome shotgun (WGS) entry which is preliminary data.</text>
</comment>
<dbReference type="GO" id="GO:0016301">
    <property type="term" value="F:kinase activity"/>
    <property type="evidence" value="ECO:0007669"/>
    <property type="project" value="UniProtKB-KW"/>
</dbReference>
<dbReference type="PROSITE" id="PS50056">
    <property type="entry name" value="TYR_PHOSPHATASE_2"/>
    <property type="match status" value="1"/>
</dbReference>
<dbReference type="SUPFAM" id="SSF111331">
    <property type="entry name" value="NAD kinase/diacylglycerol kinase-like"/>
    <property type="match status" value="1"/>
</dbReference>
<keyword evidence="5" id="KW-0808">Transferase</keyword>
<evidence type="ECO:0000259" key="4">
    <source>
        <dbReference type="PROSITE" id="PS50146"/>
    </source>
</evidence>